<comment type="caution">
    <text evidence="1">The sequence shown here is derived from an EMBL/GenBank/DDBJ whole genome shotgun (WGS) entry which is preliminary data.</text>
</comment>
<keyword evidence="2" id="KW-1185">Reference proteome</keyword>
<organism evidence="1 2">
    <name type="scientific">Pseudomonas congelans</name>
    <dbReference type="NCBI Taxonomy" id="200452"/>
    <lineage>
        <taxon>Bacteria</taxon>
        <taxon>Pseudomonadati</taxon>
        <taxon>Pseudomonadota</taxon>
        <taxon>Gammaproteobacteria</taxon>
        <taxon>Pseudomonadales</taxon>
        <taxon>Pseudomonadaceae</taxon>
        <taxon>Pseudomonas</taxon>
    </lineage>
</organism>
<dbReference type="EMBL" id="FNJH01000001">
    <property type="protein sequence ID" value="SDO39715.1"/>
    <property type="molecule type" value="Genomic_DNA"/>
</dbReference>
<protein>
    <submittedName>
        <fullName evidence="1">Uncharacterized protein</fullName>
    </submittedName>
</protein>
<proteinExistence type="predicted"/>
<gene>
    <name evidence="1" type="ORF">SAMN05216596_101237</name>
</gene>
<sequence>MIIVPTLRVRMPFVTLRVTNLQPGETVGLTNSGETAYAHFKVFGH</sequence>
<dbReference type="Proteomes" id="UP000183042">
    <property type="component" value="Unassembled WGS sequence"/>
</dbReference>
<name>A0A1H0J7J8_9PSED</name>
<evidence type="ECO:0000313" key="2">
    <source>
        <dbReference type="Proteomes" id="UP000183042"/>
    </source>
</evidence>
<accession>A0A1H0J7J8</accession>
<reference evidence="1 2" key="1">
    <citation type="submission" date="2016-10" db="EMBL/GenBank/DDBJ databases">
        <authorList>
            <person name="Varghese N."/>
            <person name="Submissions S."/>
        </authorList>
    </citation>
    <scope>NUCLEOTIDE SEQUENCE [LARGE SCALE GENOMIC DNA]</scope>
    <source>
        <strain evidence="1 2">DSM 14939</strain>
    </source>
</reference>
<evidence type="ECO:0000313" key="1">
    <source>
        <dbReference type="EMBL" id="SDO39715.1"/>
    </source>
</evidence>